<protein>
    <submittedName>
        <fullName evidence="2">Class I SAM-dependent methyltransferase</fullName>
    </submittedName>
</protein>
<dbReference type="PANTHER" id="PTHR43861:SF1">
    <property type="entry name" value="TRANS-ACONITATE 2-METHYLTRANSFERASE"/>
    <property type="match status" value="1"/>
</dbReference>
<feature type="domain" description="Methyltransferase type 11" evidence="1">
    <location>
        <begin position="42"/>
        <end position="136"/>
    </location>
</feature>
<gene>
    <name evidence="2" type="ORF">FJM65_19830</name>
</gene>
<dbReference type="InterPro" id="IPR029063">
    <property type="entry name" value="SAM-dependent_MTases_sf"/>
</dbReference>
<keyword evidence="2" id="KW-0808">Transferase</keyword>
<dbReference type="Proteomes" id="UP000316727">
    <property type="component" value="Unassembled WGS sequence"/>
</dbReference>
<sequence length="208" mass="23784">MSIEQAYNRWAPQYDTNKNRTRDLEAVALRTTLASIPFETCLEIGCGTGKNTEWLVRKALHVTAVDLSGEMLERARKKVSSNKAEFILADITKDWNFVTQPYDLVSFSLVLEHIADLDHTFKQAAEMLNHGGHVYIGELHPFKQYVGTKARFDTEEGRQEVECYAHHVSDFVQAAKQHGLKLVDLNEYFDENDRTGIPRILAILFQKI</sequence>
<dbReference type="Gene3D" id="3.40.50.150">
    <property type="entry name" value="Vaccinia Virus protein VP39"/>
    <property type="match status" value="1"/>
</dbReference>
<dbReference type="PANTHER" id="PTHR43861">
    <property type="entry name" value="TRANS-ACONITATE 2-METHYLTRANSFERASE-RELATED"/>
    <property type="match status" value="1"/>
</dbReference>
<name>A0A501VW04_9BACT</name>
<dbReference type="Pfam" id="PF08241">
    <property type="entry name" value="Methyltransf_11"/>
    <property type="match status" value="1"/>
</dbReference>
<dbReference type="InterPro" id="IPR013216">
    <property type="entry name" value="Methyltransf_11"/>
</dbReference>
<reference evidence="2 3" key="1">
    <citation type="submission" date="2019-06" db="EMBL/GenBank/DDBJ databases">
        <title>A novel bacterium of genus Pontibacter, isolated from marine sediment.</title>
        <authorList>
            <person name="Huang H."/>
            <person name="Mo K."/>
            <person name="Hu Y."/>
        </authorList>
    </citation>
    <scope>NUCLEOTIDE SEQUENCE [LARGE SCALE GENOMIC DNA]</scope>
    <source>
        <strain evidence="2 3">HB172049</strain>
    </source>
</reference>
<accession>A0A501VW04</accession>
<dbReference type="CDD" id="cd02440">
    <property type="entry name" value="AdoMet_MTases"/>
    <property type="match status" value="1"/>
</dbReference>
<dbReference type="EMBL" id="VFRQ01000017">
    <property type="protein sequence ID" value="TPE40592.1"/>
    <property type="molecule type" value="Genomic_DNA"/>
</dbReference>
<organism evidence="2 3">
    <name type="scientific">Pontibacter mangrovi</name>
    <dbReference type="NCBI Taxonomy" id="2589816"/>
    <lineage>
        <taxon>Bacteria</taxon>
        <taxon>Pseudomonadati</taxon>
        <taxon>Bacteroidota</taxon>
        <taxon>Cytophagia</taxon>
        <taxon>Cytophagales</taxon>
        <taxon>Hymenobacteraceae</taxon>
        <taxon>Pontibacter</taxon>
    </lineage>
</organism>
<dbReference type="SUPFAM" id="SSF53335">
    <property type="entry name" value="S-adenosyl-L-methionine-dependent methyltransferases"/>
    <property type="match status" value="1"/>
</dbReference>
<dbReference type="OrthoDB" id="597202at2"/>
<evidence type="ECO:0000259" key="1">
    <source>
        <dbReference type="Pfam" id="PF08241"/>
    </source>
</evidence>
<proteinExistence type="predicted"/>
<dbReference type="RefSeq" id="WP_140623867.1">
    <property type="nucleotide sequence ID" value="NZ_VFRQ01000017.1"/>
</dbReference>
<evidence type="ECO:0000313" key="2">
    <source>
        <dbReference type="EMBL" id="TPE40592.1"/>
    </source>
</evidence>
<dbReference type="AlphaFoldDB" id="A0A501VW04"/>
<evidence type="ECO:0000313" key="3">
    <source>
        <dbReference type="Proteomes" id="UP000316727"/>
    </source>
</evidence>
<keyword evidence="2" id="KW-0489">Methyltransferase</keyword>
<comment type="caution">
    <text evidence="2">The sequence shown here is derived from an EMBL/GenBank/DDBJ whole genome shotgun (WGS) entry which is preliminary data.</text>
</comment>
<keyword evidence="3" id="KW-1185">Reference proteome</keyword>
<dbReference type="GO" id="GO:0032259">
    <property type="term" value="P:methylation"/>
    <property type="evidence" value="ECO:0007669"/>
    <property type="project" value="UniProtKB-KW"/>
</dbReference>
<dbReference type="GO" id="GO:0008757">
    <property type="term" value="F:S-adenosylmethionine-dependent methyltransferase activity"/>
    <property type="evidence" value="ECO:0007669"/>
    <property type="project" value="InterPro"/>
</dbReference>